<dbReference type="CDD" id="cd11041">
    <property type="entry name" value="CYP503A1-like"/>
    <property type="match status" value="1"/>
</dbReference>
<gene>
    <name evidence="7" type="ORF">SLS56_006565</name>
</gene>
<dbReference type="PROSITE" id="PS00086">
    <property type="entry name" value="CYTOCHROME_P450"/>
    <property type="match status" value="1"/>
</dbReference>
<keyword evidence="6" id="KW-0503">Monooxygenase</keyword>
<dbReference type="InterPro" id="IPR001128">
    <property type="entry name" value="Cyt_P450"/>
</dbReference>
<dbReference type="InterPro" id="IPR017972">
    <property type="entry name" value="Cyt_P450_CS"/>
</dbReference>
<dbReference type="PANTHER" id="PTHR46206:SF7">
    <property type="entry name" value="P450, PUTATIVE (EUROFUNG)-RELATED"/>
    <property type="match status" value="1"/>
</dbReference>
<dbReference type="EMBL" id="JAJVDC020000076">
    <property type="protein sequence ID" value="KAL1627142.1"/>
    <property type="molecule type" value="Genomic_DNA"/>
</dbReference>
<dbReference type="InterPro" id="IPR036396">
    <property type="entry name" value="Cyt_P450_sf"/>
</dbReference>
<evidence type="ECO:0000313" key="8">
    <source>
        <dbReference type="Proteomes" id="UP001521116"/>
    </source>
</evidence>
<comment type="similarity">
    <text evidence="2 6">Belongs to the cytochrome P450 family.</text>
</comment>
<keyword evidence="8" id="KW-1185">Reference proteome</keyword>
<dbReference type="SUPFAM" id="SSF48264">
    <property type="entry name" value="Cytochrome P450"/>
    <property type="match status" value="1"/>
</dbReference>
<name>A0ABR3SR96_9PEZI</name>
<organism evidence="7 8">
    <name type="scientific">Neofusicoccum ribis</name>
    <dbReference type="NCBI Taxonomy" id="45134"/>
    <lineage>
        <taxon>Eukaryota</taxon>
        <taxon>Fungi</taxon>
        <taxon>Dikarya</taxon>
        <taxon>Ascomycota</taxon>
        <taxon>Pezizomycotina</taxon>
        <taxon>Dothideomycetes</taxon>
        <taxon>Dothideomycetes incertae sedis</taxon>
        <taxon>Botryosphaeriales</taxon>
        <taxon>Botryosphaeriaceae</taxon>
        <taxon>Neofusicoccum</taxon>
    </lineage>
</organism>
<evidence type="ECO:0000256" key="2">
    <source>
        <dbReference type="ARBA" id="ARBA00010617"/>
    </source>
</evidence>
<comment type="caution">
    <text evidence="7">The sequence shown here is derived from an EMBL/GenBank/DDBJ whole genome shotgun (WGS) entry which is preliminary data.</text>
</comment>
<evidence type="ECO:0000256" key="5">
    <source>
        <dbReference type="ARBA" id="ARBA00023004"/>
    </source>
</evidence>
<dbReference type="PANTHER" id="PTHR46206">
    <property type="entry name" value="CYTOCHROME P450"/>
    <property type="match status" value="1"/>
</dbReference>
<dbReference type="PRINTS" id="PR00465">
    <property type="entry name" value="EP450IV"/>
</dbReference>
<keyword evidence="6" id="KW-0349">Heme</keyword>
<dbReference type="Gene3D" id="1.10.630.10">
    <property type="entry name" value="Cytochrome P450"/>
    <property type="match status" value="1"/>
</dbReference>
<evidence type="ECO:0000256" key="6">
    <source>
        <dbReference type="RuleBase" id="RU000461"/>
    </source>
</evidence>
<evidence type="ECO:0000256" key="3">
    <source>
        <dbReference type="ARBA" id="ARBA00022723"/>
    </source>
</evidence>
<evidence type="ECO:0008006" key="9">
    <source>
        <dbReference type="Google" id="ProtNLM"/>
    </source>
</evidence>
<keyword evidence="5 6" id="KW-0408">Iron</keyword>
<dbReference type="Proteomes" id="UP001521116">
    <property type="component" value="Unassembled WGS sequence"/>
</dbReference>
<protein>
    <recommendedName>
        <fullName evidence="9">Cytochrome P450 monooxygenase</fullName>
    </recommendedName>
</protein>
<keyword evidence="3 6" id="KW-0479">Metal-binding</keyword>
<sequence>MYKDGVYEITTSRKSKTIVIAPKFLEELRRLPDDVLCNYCAVDETIETQYTKVNSHEPLNMHILNTILTPSLRRLTPQITSAVDSAVRAALAPKTPRTDSTTETARLNVTTTLLRIVAAVTAFISLGPDLSQDQRFLDVYADYASAVLEATTAATRVPLWARWAVAPWVGAVRRLARRRREAHEVLRGVVEGRRRRWVDGDGEKPDDLLQWTMDKADGFGVWEDSGVVRAHLGVVFAAVHTTTLSATNAWVLSPEKAADCFLYSLAALPDFLPELRSEITDALARHDGAMTFAALQDMTKLDSLLKESMRLHPTQMAMMQRKVLQPFALSSGTTIPAGVVVEVPSIAVSLDPAVFADPLRFDPLRFHRLRAADPASSHLFASVSDVSLGFGYGRHACPGRFFAANEIKMVVARVVAGWDVAMPVAGGEAAGEREDGWARWRNVEVGNFVSASLVLRRAGELCG</sequence>
<dbReference type="Pfam" id="PF00067">
    <property type="entry name" value="p450"/>
    <property type="match status" value="1"/>
</dbReference>
<reference evidence="7 8" key="1">
    <citation type="submission" date="2024-02" db="EMBL/GenBank/DDBJ databases">
        <title>De novo assembly and annotation of 12 fungi associated with fruit tree decline syndrome in Ontario, Canada.</title>
        <authorList>
            <person name="Sulman M."/>
            <person name="Ellouze W."/>
            <person name="Ilyukhin E."/>
        </authorList>
    </citation>
    <scope>NUCLEOTIDE SEQUENCE [LARGE SCALE GENOMIC DNA]</scope>
    <source>
        <strain evidence="7 8">M1-105</strain>
    </source>
</reference>
<evidence type="ECO:0000256" key="4">
    <source>
        <dbReference type="ARBA" id="ARBA00023002"/>
    </source>
</evidence>
<keyword evidence="4 6" id="KW-0560">Oxidoreductase</keyword>
<evidence type="ECO:0000313" key="7">
    <source>
        <dbReference type="EMBL" id="KAL1627142.1"/>
    </source>
</evidence>
<dbReference type="InterPro" id="IPR002403">
    <property type="entry name" value="Cyt_P450_E_grp-IV"/>
</dbReference>
<comment type="cofactor">
    <cofactor evidence="1">
        <name>heme</name>
        <dbReference type="ChEBI" id="CHEBI:30413"/>
    </cofactor>
</comment>
<proteinExistence type="inferred from homology"/>
<evidence type="ECO:0000256" key="1">
    <source>
        <dbReference type="ARBA" id="ARBA00001971"/>
    </source>
</evidence>
<accession>A0ABR3SR96</accession>